<dbReference type="Pfam" id="PF00294">
    <property type="entry name" value="PfkB"/>
    <property type="match status" value="1"/>
</dbReference>
<dbReference type="Proteomes" id="UP000533476">
    <property type="component" value="Unassembled WGS sequence"/>
</dbReference>
<keyword evidence="2" id="KW-0808">Transferase</keyword>
<dbReference type="InterPro" id="IPR052700">
    <property type="entry name" value="Carb_kinase_PfkB-like"/>
</dbReference>
<dbReference type="CDD" id="cd01166">
    <property type="entry name" value="KdgK"/>
    <property type="match status" value="1"/>
</dbReference>
<dbReference type="InterPro" id="IPR002173">
    <property type="entry name" value="Carboh/pur_kinase_PfkB_CS"/>
</dbReference>
<evidence type="ECO:0000256" key="3">
    <source>
        <dbReference type="ARBA" id="ARBA00022777"/>
    </source>
</evidence>
<dbReference type="PANTHER" id="PTHR43320:SF2">
    <property type="entry name" value="2-DEHYDRO-3-DEOXYGLUCONOKINASE_2-DEHYDRO-3-DEOXYGALACTONOKINASE"/>
    <property type="match status" value="1"/>
</dbReference>
<evidence type="ECO:0000256" key="1">
    <source>
        <dbReference type="ARBA" id="ARBA00010688"/>
    </source>
</evidence>
<feature type="domain" description="Carbohydrate kinase PfkB" evidence="4">
    <location>
        <begin position="22"/>
        <end position="295"/>
    </location>
</feature>
<dbReference type="AlphaFoldDB" id="A0A7Y0L160"/>
<dbReference type="InterPro" id="IPR011611">
    <property type="entry name" value="PfkB_dom"/>
</dbReference>
<evidence type="ECO:0000259" key="4">
    <source>
        <dbReference type="Pfam" id="PF00294"/>
    </source>
</evidence>
<gene>
    <name evidence="5" type="ORF">HIJ39_03245</name>
</gene>
<dbReference type="RefSeq" id="WP_169096663.1">
    <property type="nucleotide sequence ID" value="NZ_JABBVZ010000007.1"/>
</dbReference>
<evidence type="ECO:0000256" key="2">
    <source>
        <dbReference type="ARBA" id="ARBA00022679"/>
    </source>
</evidence>
<protein>
    <submittedName>
        <fullName evidence="5">Sugar kinase</fullName>
    </submittedName>
</protein>
<dbReference type="PROSITE" id="PS00584">
    <property type="entry name" value="PFKB_KINASES_2"/>
    <property type="match status" value="1"/>
</dbReference>
<evidence type="ECO:0000313" key="6">
    <source>
        <dbReference type="Proteomes" id="UP000533476"/>
    </source>
</evidence>
<evidence type="ECO:0000313" key="5">
    <source>
        <dbReference type="EMBL" id="NMP21372.1"/>
    </source>
</evidence>
<reference evidence="5 6" key="1">
    <citation type="submission" date="2020-04" db="EMBL/GenBank/DDBJ databases">
        <authorList>
            <person name="Zhang R."/>
            <person name="Schippers A."/>
        </authorList>
    </citation>
    <scope>NUCLEOTIDE SEQUENCE [LARGE SCALE GENOMIC DNA]</scope>
    <source>
        <strain evidence="5 6">DSM 109850</strain>
    </source>
</reference>
<dbReference type="EMBL" id="JABBVZ010000007">
    <property type="protein sequence ID" value="NMP21372.1"/>
    <property type="molecule type" value="Genomic_DNA"/>
</dbReference>
<comment type="caution">
    <text evidence="5">The sequence shown here is derived from an EMBL/GenBank/DDBJ whole genome shotgun (WGS) entry which is preliminary data.</text>
</comment>
<dbReference type="SUPFAM" id="SSF53613">
    <property type="entry name" value="Ribokinase-like"/>
    <property type="match status" value="1"/>
</dbReference>
<dbReference type="InterPro" id="IPR029056">
    <property type="entry name" value="Ribokinase-like"/>
</dbReference>
<keyword evidence="3 5" id="KW-0418">Kinase</keyword>
<dbReference type="Gene3D" id="3.40.1190.20">
    <property type="match status" value="1"/>
</dbReference>
<keyword evidence="6" id="KW-1185">Reference proteome</keyword>
<name>A0A7Y0L160_9FIRM</name>
<sequence>MTPVVTAGEPLGLLTPATRGRVGVGSSMTFSMAGSECNVAIALARLGIPVWFGGAVGNDPAGNAVIHTLRAEGVNVDLLNTNSHPTGLMMKEWFGLKPEPRVFYYCENTAMHAWEPPLMLSPRLTTARLHLSGITLMIHSGLRERMLDWMKAWVEANRGGVSLDLNIRWRLGDATKWRETLQAAMASTDLIFASRSELMALWDTDDSAQLNAQGILGTEQVLVVTDGDRGAWAEQGGHHLGEVPAWPVGQVTDVVGAGDGFAAGVLAGRIRGWSWPDSLKLGSIVGAFAVAHPGDWEGYPYWAEVAEILDGRWLER</sequence>
<dbReference type="GO" id="GO:0016301">
    <property type="term" value="F:kinase activity"/>
    <property type="evidence" value="ECO:0007669"/>
    <property type="project" value="UniProtKB-KW"/>
</dbReference>
<proteinExistence type="inferred from homology"/>
<dbReference type="PANTHER" id="PTHR43320">
    <property type="entry name" value="SUGAR KINASE"/>
    <property type="match status" value="1"/>
</dbReference>
<organism evidence="5 6">
    <name type="scientific">Sulfobacillus harzensis</name>
    <dbReference type="NCBI Taxonomy" id="2729629"/>
    <lineage>
        <taxon>Bacteria</taxon>
        <taxon>Bacillati</taxon>
        <taxon>Bacillota</taxon>
        <taxon>Clostridia</taxon>
        <taxon>Eubacteriales</taxon>
        <taxon>Clostridiales Family XVII. Incertae Sedis</taxon>
        <taxon>Sulfobacillus</taxon>
    </lineage>
</organism>
<comment type="similarity">
    <text evidence="1">Belongs to the carbohydrate kinase PfkB family.</text>
</comment>
<accession>A0A7Y0L160</accession>